<reference evidence="2" key="1">
    <citation type="submission" date="2019-01" db="EMBL/GenBank/DDBJ databases">
        <authorList>
            <consortium name="Pathogen Informatics"/>
        </authorList>
    </citation>
    <scope>NUCLEOTIDE SEQUENCE [LARGE SCALE GENOMIC DNA]</scope>
    <source>
        <strain evidence="2">NCTC10113</strain>
    </source>
</reference>
<evidence type="ECO:0008006" key="3">
    <source>
        <dbReference type="Google" id="ProtNLM"/>
    </source>
</evidence>
<evidence type="ECO:0000313" key="2">
    <source>
        <dbReference type="EMBL" id="VEU56275.1"/>
    </source>
</evidence>
<dbReference type="AlphaFoldDB" id="A0A448ZYQ1"/>
<feature type="transmembrane region" description="Helical" evidence="1">
    <location>
        <begin position="669"/>
        <end position="694"/>
    </location>
</feature>
<dbReference type="EMBL" id="LR214939">
    <property type="protein sequence ID" value="VEU56275.1"/>
    <property type="molecule type" value="Genomic_DNA"/>
</dbReference>
<proteinExistence type="predicted"/>
<keyword evidence="2" id="KW-0614">Plasmid</keyword>
<organism evidence="2">
    <name type="scientific">Metamycoplasma salivarium</name>
    <name type="common">Mycoplasma salivarium</name>
    <dbReference type="NCBI Taxonomy" id="2124"/>
    <lineage>
        <taxon>Bacteria</taxon>
        <taxon>Bacillati</taxon>
        <taxon>Mycoplasmatota</taxon>
        <taxon>Mycoplasmoidales</taxon>
        <taxon>Metamycoplasmataceae</taxon>
        <taxon>Metamycoplasma</taxon>
    </lineage>
</organism>
<keyword evidence="1" id="KW-0812">Transmembrane</keyword>
<dbReference type="RefSeq" id="WP_024544133.1">
    <property type="nucleotide sequence ID" value="NZ_CP169362.1"/>
</dbReference>
<dbReference type="InterPro" id="IPR054788">
    <property type="entry name" value="MSC_0620_UU052-like"/>
</dbReference>
<feature type="transmembrane region" description="Helical" evidence="1">
    <location>
        <begin position="635"/>
        <end position="657"/>
    </location>
</feature>
<accession>A0A448ZYQ1</accession>
<name>A0A448ZYQ1_METSV</name>
<protein>
    <recommendedName>
        <fullName evidence="3">Transmembrane protein</fullName>
    </recommendedName>
</protein>
<dbReference type="NCBIfam" id="NF045829">
    <property type="entry name" value="UU052_fam"/>
    <property type="match status" value="1"/>
</dbReference>
<evidence type="ECO:0000256" key="1">
    <source>
        <dbReference type="SAM" id="Phobius"/>
    </source>
</evidence>
<geneLocation type="plasmid" evidence="2">
    <name>2</name>
</geneLocation>
<sequence length="697" mass="80654">MSKKIWKWLGSLSVVTPVTTFPVALLMSADPKIDPKFNEFEPKAKEELDKAIDEIIAKVVKYLNEERDKIDPNTISDLDTLSKRTYLEKIAKYYEDNKDDAKAHPEKYGFKPLLPYAISKNKKLKIVKVEYNNKIWENIKVGSDEELNALKEQVKPDGKVEIVKEIDNVLSKKNFDEIILKYVHELTEKFNSMVYQDGDAPKLEMKFERQPDGTYVAKISMPKDFETWDKWIKSKLVPRFNDFEFEQNNNAEIKGDEKEEKPDKVPLVPADVPKAIDKLDIDALPALDPLLDSFYADKTVDELKNLFTKDTANEMFFFNNPINTRYSYTVTKVEVKDDKLVTKIEIADKVNPKEKRTYEKTVEYTNTPEFKAKQKVLKAQIQEMQRLFNQLYKSLGLDDKIDYDDLGNDNLQQTLFSMVDLATKLVTIPEQGKEFKKEWNAQVVAYTRNLQQNSTNQDNILESARAEIRELFLRSLMGSTLTLEYIIDSTKEKVQAKLEYWKALLRAYDRVMQQFELSLKKHKEIIEKNFKNNKSSQNQIMKLRVLEDLYNKIEKDIFRLKGIASENPTSILGWFDRYTNYIKVVKEEFNLLRDLGSAQELNASKPKELSAFTSAYDKAKKELDNQYVSQNRLKVIFGSILMVLGIISIIANAIVLLTKYKTNKKRKIIIVYALIIAISLIMAISGIVLLTLGVKGI</sequence>
<keyword evidence="1" id="KW-1133">Transmembrane helix</keyword>
<keyword evidence="1" id="KW-0472">Membrane</keyword>
<gene>
    <name evidence="2" type="ORF">NCTC10113_01178</name>
</gene>